<feature type="region of interest" description="Disordered" evidence="1">
    <location>
        <begin position="1"/>
        <end position="43"/>
    </location>
</feature>
<evidence type="ECO:0000313" key="4">
    <source>
        <dbReference type="Proteomes" id="UP001362999"/>
    </source>
</evidence>
<organism evidence="3 4">
    <name type="scientific">Favolaschia claudopus</name>
    <dbReference type="NCBI Taxonomy" id="2862362"/>
    <lineage>
        <taxon>Eukaryota</taxon>
        <taxon>Fungi</taxon>
        <taxon>Dikarya</taxon>
        <taxon>Basidiomycota</taxon>
        <taxon>Agaricomycotina</taxon>
        <taxon>Agaricomycetes</taxon>
        <taxon>Agaricomycetidae</taxon>
        <taxon>Agaricales</taxon>
        <taxon>Marasmiineae</taxon>
        <taxon>Mycenaceae</taxon>
        <taxon>Favolaschia</taxon>
    </lineage>
</organism>
<feature type="domain" description="F-box" evidence="2">
    <location>
        <begin position="46"/>
        <end position="95"/>
    </location>
</feature>
<name>A0AAW0EH68_9AGAR</name>
<gene>
    <name evidence="3" type="ORF">R3P38DRAFT_2675282</name>
</gene>
<evidence type="ECO:0000256" key="1">
    <source>
        <dbReference type="SAM" id="MobiDB-lite"/>
    </source>
</evidence>
<sequence length="794" mass="88832">MDPDPPAESSKRRTTRTLTKKRKSDPADAPSAPAPKRARGPKKGRLAGLLNIPLDILFEILGNLHPLDLLRLSRTSKDFRQLLMQKSSRHIWRSSLNTVDGMPPCPPNMNEPQWISLAFDAVCQVCHKIARKVDWGLFIRICGKCAKSSLQHHFLGIGMGLVSGSTSVDFSKLIPSRPDHHKPFNIVYFPPAFESVKKEYNAIVGADEKEKFIEERKELVKTLAEHTILCEEWSENVADNRSAELADRKEERYTAIVARLTDLGWGPEIASIMPIDSLRLHKSVKLPNTLTDRTWNTIKPEMIKYMEEMKKKRLDREHVVIVNTRKALATKVLRTFKRSQLPWSDFMPNGPDFCDDFPRIKEIIVQPSSVTVNEQTFEALLPDFPGMIATWREGLRERVANVYKTAHDDETLSASDLETRLNLATTVFKCVACSQGSSLFATMMAMGLMSPKRCQPLFYPNILAHECWSRNEDFSLVMMFLSNRVQRDHIWNCSGLRLDSELSDVVAGIVKACGMNPKTTTVEEMDAADARFACHACAERGTAADPDGKMGSPANPDAGTSSASKDKGKGKGKASAEEELEPATVHAYNWRNAVRHHGEKHLHFPTEWYKLSDADAVAARSLEAQEIIKAKEVDKVNAANDSEDSEAAADDEENEPMPPVEVTVDTAATLDAHPCPLPSQLPAFEFCCAHCIDTPSATSPLTYECMMKHLRGRHDLLTPPVLNEDYYRALAAPEIYGGDAFPAPELKTLIPPKPDSIVAPPTRLSNPYLDHYLYDSDEGSYDSYEGYDDYGDYW</sequence>
<feature type="compositionally biased region" description="Acidic residues" evidence="1">
    <location>
        <begin position="641"/>
        <end position="655"/>
    </location>
</feature>
<dbReference type="AlphaFoldDB" id="A0AAW0EH68"/>
<dbReference type="Proteomes" id="UP001362999">
    <property type="component" value="Unassembled WGS sequence"/>
</dbReference>
<accession>A0AAW0EH68</accession>
<comment type="caution">
    <text evidence="3">The sequence shown here is derived from an EMBL/GenBank/DDBJ whole genome shotgun (WGS) entry which is preliminary data.</text>
</comment>
<protein>
    <submittedName>
        <fullName evidence="3">F-box domain-containing protein</fullName>
    </submittedName>
</protein>
<dbReference type="PROSITE" id="PS50181">
    <property type="entry name" value="FBOX"/>
    <property type="match status" value="1"/>
</dbReference>
<reference evidence="3 4" key="1">
    <citation type="journal article" date="2024" name="J Genomics">
        <title>Draft genome sequencing and assembly of Favolaschia claudopus CIRM-BRFM 2984 isolated from oak limbs.</title>
        <authorList>
            <person name="Navarro D."/>
            <person name="Drula E."/>
            <person name="Chaduli D."/>
            <person name="Cazenave R."/>
            <person name="Ahrendt S."/>
            <person name="Wang J."/>
            <person name="Lipzen A."/>
            <person name="Daum C."/>
            <person name="Barry K."/>
            <person name="Grigoriev I.V."/>
            <person name="Favel A."/>
            <person name="Rosso M.N."/>
            <person name="Martin F."/>
        </authorList>
    </citation>
    <scope>NUCLEOTIDE SEQUENCE [LARGE SCALE GENOMIC DNA]</scope>
    <source>
        <strain evidence="3 4">CIRM-BRFM 2984</strain>
    </source>
</reference>
<evidence type="ECO:0000259" key="2">
    <source>
        <dbReference type="PROSITE" id="PS50181"/>
    </source>
</evidence>
<dbReference type="CDD" id="cd09917">
    <property type="entry name" value="F-box_SF"/>
    <property type="match status" value="1"/>
</dbReference>
<dbReference type="Pfam" id="PF00646">
    <property type="entry name" value="F-box"/>
    <property type="match status" value="1"/>
</dbReference>
<dbReference type="EMBL" id="JAWWNJ010000001">
    <property type="protein sequence ID" value="KAK7063931.1"/>
    <property type="molecule type" value="Genomic_DNA"/>
</dbReference>
<feature type="region of interest" description="Disordered" evidence="1">
    <location>
        <begin position="541"/>
        <end position="580"/>
    </location>
</feature>
<proteinExistence type="predicted"/>
<feature type="region of interest" description="Disordered" evidence="1">
    <location>
        <begin position="635"/>
        <end position="658"/>
    </location>
</feature>
<evidence type="ECO:0000313" key="3">
    <source>
        <dbReference type="EMBL" id="KAK7063931.1"/>
    </source>
</evidence>
<dbReference type="InterPro" id="IPR036047">
    <property type="entry name" value="F-box-like_dom_sf"/>
</dbReference>
<dbReference type="SUPFAM" id="SSF81383">
    <property type="entry name" value="F-box domain"/>
    <property type="match status" value="1"/>
</dbReference>
<keyword evidence="4" id="KW-1185">Reference proteome</keyword>
<dbReference type="SMART" id="SM00256">
    <property type="entry name" value="FBOX"/>
    <property type="match status" value="1"/>
</dbReference>
<feature type="compositionally biased region" description="Basic residues" evidence="1">
    <location>
        <begin position="12"/>
        <end position="23"/>
    </location>
</feature>
<dbReference type="InterPro" id="IPR001810">
    <property type="entry name" value="F-box_dom"/>
</dbReference>